<dbReference type="STRING" id="338963.Pcar_1227"/>
<name>Q3A581_SYNC1</name>
<dbReference type="Proteomes" id="UP000002534">
    <property type="component" value="Chromosome"/>
</dbReference>
<gene>
    <name evidence="1" type="ordered locus">Pcar_1227</name>
</gene>
<dbReference type="OrthoDB" id="5387108at2"/>
<accession>Q3A581</accession>
<reference evidence="2" key="1">
    <citation type="submission" date="2005-10" db="EMBL/GenBank/DDBJ databases">
        <title>Complete sequence of Pelobacter carbinolicus DSM 2380.</title>
        <authorList>
            <person name="Copeland A."/>
            <person name="Lucas S."/>
            <person name="Lapidus A."/>
            <person name="Barry K."/>
            <person name="Detter J.C."/>
            <person name="Glavina T."/>
            <person name="Hammon N."/>
            <person name="Israni S."/>
            <person name="Pitluck S."/>
            <person name="Chertkov O."/>
            <person name="Schmutz J."/>
            <person name="Larimer F."/>
            <person name="Land M."/>
            <person name="Kyrpides N."/>
            <person name="Ivanova N."/>
            <person name="Richardson P."/>
        </authorList>
    </citation>
    <scope>NUCLEOTIDE SEQUENCE [LARGE SCALE GENOMIC DNA]</scope>
    <source>
        <strain evidence="2">DSM 2380 / NBRC 103641 / GraBd1</strain>
    </source>
</reference>
<dbReference type="EMBL" id="CP000142">
    <property type="protein sequence ID" value="ABA88476.1"/>
    <property type="molecule type" value="Genomic_DNA"/>
</dbReference>
<dbReference type="AlphaFoldDB" id="Q3A581"/>
<sequence>MDSRRKAHAISPHIASRLYGALTCSSEALYGILQDPAHEVVRAALKNRALEEPHLLALLRRRDLSEDLLRAIHQMDLALNSHKVRRALVKNPHLPAPVLQALLPQLHLFELLDICFLPGASPDQKLAAERLIIQRLPTTPLGNKITLARRAPTAIAAELLKEGHAALMDPCLTNPRLQEMAIAQFLRGATASAETISSIARHPRWKARKSVRDAILKHPRTPGIWFTLWMPGMRGPEILQLSASRRLSPSQRQLVKEELRRRGLA</sequence>
<evidence type="ECO:0008006" key="3">
    <source>
        <dbReference type="Google" id="ProtNLM"/>
    </source>
</evidence>
<reference evidence="1 2" key="2">
    <citation type="journal article" date="2012" name="BMC Genomics">
        <title>The genome of Pelobacter carbinolicus reveals surprising metabolic capabilities and physiological features.</title>
        <authorList>
            <person name="Aklujkar M."/>
            <person name="Haveman S.A."/>
            <person name="Didonato R.Jr."/>
            <person name="Chertkov O."/>
            <person name="Han C.S."/>
            <person name="Land M.L."/>
            <person name="Brown P."/>
            <person name="Lovley D.R."/>
        </authorList>
    </citation>
    <scope>NUCLEOTIDE SEQUENCE [LARGE SCALE GENOMIC DNA]</scope>
    <source>
        <strain evidence="2">DSM 2380 / NBRC 103641 / GraBd1</strain>
    </source>
</reference>
<dbReference type="eggNOG" id="ENOG502ZM4N">
    <property type="taxonomic scope" value="Bacteria"/>
</dbReference>
<evidence type="ECO:0000313" key="2">
    <source>
        <dbReference type="Proteomes" id="UP000002534"/>
    </source>
</evidence>
<evidence type="ECO:0000313" key="1">
    <source>
        <dbReference type="EMBL" id="ABA88476.1"/>
    </source>
</evidence>
<proteinExistence type="predicted"/>
<dbReference type="KEGG" id="pca:Pcar_1227"/>
<dbReference type="HOGENOM" id="CLU_1041152_0_0_7"/>
<dbReference type="RefSeq" id="WP_011340950.1">
    <property type="nucleotide sequence ID" value="NC_007498.2"/>
</dbReference>
<organism evidence="1 2">
    <name type="scientific">Syntrophotalea carbinolica (strain DSM 2380 / NBRC 103641 / GraBd1)</name>
    <name type="common">Pelobacter carbinolicus</name>
    <dbReference type="NCBI Taxonomy" id="338963"/>
    <lineage>
        <taxon>Bacteria</taxon>
        <taxon>Pseudomonadati</taxon>
        <taxon>Thermodesulfobacteriota</taxon>
        <taxon>Desulfuromonadia</taxon>
        <taxon>Desulfuromonadales</taxon>
        <taxon>Syntrophotaleaceae</taxon>
        <taxon>Syntrophotalea</taxon>
    </lineage>
</organism>
<keyword evidence="2" id="KW-1185">Reference proteome</keyword>
<protein>
    <recommendedName>
        <fullName evidence="3">Leucine rich repeat variant</fullName>
    </recommendedName>
</protein>